<dbReference type="Proteomes" id="UP000240912">
    <property type="component" value="Unassembled WGS sequence"/>
</dbReference>
<dbReference type="Pfam" id="PF14092">
    <property type="entry name" value="DUF4270"/>
    <property type="match status" value="1"/>
</dbReference>
<comment type="caution">
    <text evidence="2">The sequence shown here is derived from an EMBL/GenBank/DDBJ whole genome shotgun (WGS) entry which is preliminary data.</text>
</comment>
<name>A0A2T3HR67_9SPHI</name>
<keyword evidence="1" id="KW-0732">Signal</keyword>
<feature type="signal peptide" evidence="1">
    <location>
        <begin position="1"/>
        <end position="19"/>
    </location>
</feature>
<organism evidence="2 3">
    <name type="scientific">Pedobacter yulinensis</name>
    <dbReference type="NCBI Taxonomy" id="2126353"/>
    <lineage>
        <taxon>Bacteria</taxon>
        <taxon>Pseudomonadati</taxon>
        <taxon>Bacteroidota</taxon>
        <taxon>Sphingobacteriia</taxon>
        <taxon>Sphingobacteriales</taxon>
        <taxon>Sphingobacteriaceae</taxon>
        <taxon>Pedobacter</taxon>
    </lineage>
</organism>
<evidence type="ECO:0000313" key="2">
    <source>
        <dbReference type="EMBL" id="PST84891.1"/>
    </source>
</evidence>
<gene>
    <name evidence="2" type="ORF">C7T94_01845</name>
</gene>
<evidence type="ECO:0000313" key="3">
    <source>
        <dbReference type="Proteomes" id="UP000240912"/>
    </source>
</evidence>
<sequence length="479" mass="51370">MKFFKTDLLTLLISLFVFASCKGPGSVGLDPEIEIVGTLDSTVTLASQTVQDQPISTAGLARYPLGSMNDAVFGKTESSVVMGVDLPSTGYSFGTNAQLDSVFLVLKYGPQFYGDSTANYTFTVNQLNEVIHTSENFRSDKVWPVNGATLGTYTGKLFPNTRIKINDVITGKDTLRSVPAQIRIRLSKEFFQQSLLNLDSASRATTAAFNRALKGFQVKASVPAGATGGMAFIDFSAAGEGVTGYGNTSSLEVYYRKQNATTATQTDTVGVAFPITNTVRQAATIRHDYSGTPVAEQLAAPATATQVTYLQGLVGVKNKISFPGLKTWVQQKGRVVINKAELVVNLAPGVPVSPFTPAPRLNLFRNDIAGQPARLPDNNPYDGQQNPGGDFRSMSTFGSFGGIYDASKNRYVFNIAFYIQDLLDGKLEDTGTFLAVVPSDFGFAGSLQPTATTAGRSVVNSFTAPGKKLKLNIYYTVIN</sequence>
<reference evidence="2 3" key="1">
    <citation type="submission" date="2018-03" db="EMBL/GenBank/DDBJ databases">
        <authorList>
            <person name="Keele B.F."/>
        </authorList>
    </citation>
    <scope>NUCLEOTIDE SEQUENCE [LARGE SCALE GENOMIC DNA]</scope>
    <source>
        <strain evidence="2 3">YL28-9</strain>
    </source>
</reference>
<dbReference type="PROSITE" id="PS51257">
    <property type="entry name" value="PROKAR_LIPOPROTEIN"/>
    <property type="match status" value="1"/>
</dbReference>
<protein>
    <submittedName>
        <fullName evidence="2">DUF4270 domain-containing protein</fullName>
    </submittedName>
</protein>
<dbReference type="OrthoDB" id="1466062at2"/>
<accession>A0A2T3HR67</accession>
<evidence type="ECO:0000256" key="1">
    <source>
        <dbReference type="SAM" id="SignalP"/>
    </source>
</evidence>
<keyword evidence="3" id="KW-1185">Reference proteome</keyword>
<proteinExistence type="predicted"/>
<feature type="chain" id="PRO_5015462770" evidence="1">
    <location>
        <begin position="20"/>
        <end position="479"/>
    </location>
</feature>
<dbReference type="EMBL" id="PYLS01000001">
    <property type="protein sequence ID" value="PST84891.1"/>
    <property type="molecule type" value="Genomic_DNA"/>
</dbReference>
<dbReference type="AlphaFoldDB" id="A0A2T3HR67"/>
<dbReference type="InterPro" id="IPR025366">
    <property type="entry name" value="DUF4270"/>
</dbReference>